<keyword evidence="2" id="KW-0472">Membrane</keyword>
<dbReference type="Gene3D" id="3.30.200.20">
    <property type="entry name" value="Phosphorylase Kinase, domain 1"/>
    <property type="match status" value="1"/>
</dbReference>
<gene>
    <name evidence="5" type="ORF">RJ639_035359</name>
</gene>
<dbReference type="InterPro" id="IPR011009">
    <property type="entry name" value="Kinase-like_dom_sf"/>
</dbReference>
<name>A0AA89BBQ3_9ASTE</name>
<feature type="domain" description="Protein kinase" evidence="4">
    <location>
        <begin position="98"/>
        <end position="370"/>
    </location>
</feature>
<dbReference type="Pfam" id="PF07714">
    <property type="entry name" value="PK_Tyr_Ser-Thr"/>
    <property type="match status" value="1"/>
</dbReference>
<dbReference type="InterPro" id="IPR050823">
    <property type="entry name" value="Plant_Ser_Thr_Prot_Kinase"/>
</dbReference>
<dbReference type="GO" id="GO:0005886">
    <property type="term" value="C:plasma membrane"/>
    <property type="evidence" value="ECO:0007669"/>
    <property type="project" value="UniProtKB-SubCell"/>
</dbReference>
<proteinExistence type="predicted"/>
<evidence type="ECO:0000259" key="4">
    <source>
        <dbReference type="PROSITE" id="PS50011"/>
    </source>
</evidence>
<evidence type="ECO:0000256" key="3">
    <source>
        <dbReference type="SAM" id="MobiDB-lite"/>
    </source>
</evidence>
<dbReference type="GO" id="GO:0004672">
    <property type="term" value="F:protein kinase activity"/>
    <property type="evidence" value="ECO:0007669"/>
    <property type="project" value="InterPro"/>
</dbReference>
<accession>A0AA89BBQ3</accession>
<organism evidence="5 6">
    <name type="scientific">Escallonia herrerae</name>
    <dbReference type="NCBI Taxonomy" id="1293975"/>
    <lineage>
        <taxon>Eukaryota</taxon>
        <taxon>Viridiplantae</taxon>
        <taxon>Streptophyta</taxon>
        <taxon>Embryophyta</taxon>
        <taxon>Tracheophyta</taxon>
        <taxon>Spermatophyta</taxon>
        <taxon>Magnoliopsida</taxon>
        <taxon>eudicotyledons</taxon>
        <taxon>Gunneridae</taxon>
        <taxon>Pentapetalae</taxon>
        <taxon>asterids</taxon>
        <taxon>campanulids</taxon>
        <taxon>Escalloniales</taxon>
        <taxon>Escalloniaceae</taxon>
        <taxon>Escallonia</taxon>
    </lineage>
</organism>
<evidence type="ECO:0000313" key="5">
    <source>
        <dbReference type="EMBL" id="KAK3031202.1"/>
    </source>
</evidence>
<dbReference type="Proteomes" id="UP001188597">
    <property type="component" value="Unassembled WGS sequence"/>
</dbReference>
<dbReference type="PANTHER" id="PTHR45621">
    <property type="entry name" value="OS01G0588500 PROTEIN-RELATED"/>
    <property type="match status" value="1"/>
</dbReference>
<evidence type="ECO:0000256" key="2">
    <source>
        <dbReference type="ARBA" id="ARBA00022475"/>
    </source>
</evidence>
<reference evidence="5" key="1">
    <citation type="submission" date="2022-12" db="EMBL/GenBank/DDBJ databases">
        <title>Draft genome assemblies for two species of Escallonia (Escalloniales).</title>
        <authorList>
            <person name="Chanderbali A."/>
            <person name="Dervinis C."/>
            <person name="Anghel I."/>
            <person name="Soltis D."/>
            <person name="Soltis P."/>
            <person name="Zapata F."/>
        </authorList>
    </citation>
    <scope>NUCLEOTIDE SEQUENCE</scope>
    <source>
        <strain evidence="5">UCBG64.0493</strain>
        <tissue evidence="5">Leaf</tissue>
    </source>
</reference>
<sequence length="379" mass="41893">MGGADLRRSGCKGGAGISVKTVVIATMAMGSGGGRSRSGMVGQILVSVAAVGQGFNSDTKPNNKDGVLAQELPSGGQARTPRSKQFTFSELKNITNNYNRERLLGMEPNVVAYKGWIDEKTYNPSGVGIGMAIVVKEVRPNWCPDPELRQILELLRNCSHPNLVKLLGYCTESECSGGKKMFLVLEYKQKESLDNHLFRKGAEPISWPIRLKIAIGAAQGLAFLHTVGKQSMYFKFEASNILLDKDFNAKLSDFGMHELYGAGDPSSFDPSYYAPSAGPKFRRDFRDDVCGFGVVLLQILVCRREVGEYWARTYFSTPEKVARALMGMELQQRIPLKAARRVAELVLRCLEREPKSRPSMEEVLLNLQTIEKKTSSKPV</sequence>
<keyword evidence="2" id="KW-1003">Cell membrane</keyword>
<dbReference type="InterPro" id="IPR000719">
    <property type="entry name" value="Prot_kinase_dom"/>
</dbReference>
<comment type="caution">
    <text evidence="5">The sequence shown here is derived from an EMBL/GenBank/DDBJ whole genome shotgun (WGS) entry which is preliminary data.</text>
</comment>
<feature type="region of interest" description="Disordered" evidence="3">
    <location>
        <begin position="55"/>
        <end position="82"/>
    </location>
</feature>
<dbReference type="Gene3D" id="1.10.510.10">
    <property type="entry name" value="Transferase(Phosphotransferase) domain 1"/>
    <property type="match status" value="1"/>
</dbReference>
<dbReference type="AlphaFoldDB" id="A0AA89BBQ3"/>
<keyword evidence="6" id="KW-1185">Reference proteome</keyword>
<protein>
    <recommendedName>
        <fullName evidence="4">Protein kinase domain-containing protein</fullName>
    </recommendedName>
</protein>
<dbReference type="EMBL" id="JAVXUP010000315">
    <property type="protein sequence ID" value="KAK3031202.1"/>
    <property type="molecule type" value="Genomic_DNA"/>
</dbReference>
<evidence type="ECO:0000313" key="6">
    <source>
        <dbReference type="Proteomes" id="UP001188597"/>
    </source>
</evidence>
<dbReference type="SUPFAM" id="SSF56112">
    <property type="entry name" value="Protein kinase-like (PK-like)"/>
    <property type="match status" value="1"/>
</dbReference>
<dbReference type="InterPro" id="IPR001245">
    <property type="entry name" value="Ser-Thr/Tyr_kinase_cat_dom"/>
</dbReference>
<dbReference type="PROSITE" id="PS50011">
    <property type="entry name" value="PROTEIN_KINASE_DOM"/>
    <property type="match status" value="1"/>
</dbReference>
<evidence type="ECO:0000256" key="1">
    <source>
        <dbReference type="ARBA" id="ARBA00004236"/>
    </source>
</evidence>
<comment type="subcellular location">
    <subcellularLocation>
        <location evidence="1">Cell membrane</location>
    </subcellularLocation>
</comment>
<dbReference type="GO" id="GO:0005524">
    <property type="term" value="F:ATP binding"/>
    <property type="evidence" value="ECO:0007669"/>
    <property type="project" value="InterPro"/>
</dbReference>